<name>A0A7W8LLU5_9SPIR</name>
<keyword evidence="3" id="KW-1185">Reference proteome</keyword>
<dbReference type="Proteomes" id="UP000518887">
    <property type="component" value="Unassembled WGS sequence"/>
</dbReference>
<organism evidence="2 3">
    <name type="scientific">Treponema ruminis</name>
    <dbReference type="NCBI Taxonomy" id="744515"/>
    <lineage>
        <taxon>Bacteria</taxon>
        <taxon>Pseudomonadati</taxon>
        <taxon>Spirochaetota</taxon>
        <taxon>Spirochaetia</taxon>
        <taxon>Spirochaetales</taxon>
        <taxon>Treponemataceae</taxon>
        <taxon>Treponema</taxon>
    </lineage>
</organism>
<proteinExistence type="predicted"/>
<dbReference type="AlphaFoldDB" id="A0A7W8LLU5"/>
<reference evidence="2 3" key="1">
    <citation type="submission" date="2020-08" db="EMBL/GenBank/DDBJ databases">
        <title>Genomic Encyclopedia of Type Strains, Phase IV (KMG-IV): sequencing the most valuable type-strain genomes for metagenomic binning, comparative biology and taxonomic classification.</title>
        <authorList>
            <person name="Goeker M."/>
        </authorList>
    </citation>
    <scope>NUCLEOTIDE SEQUENCE [LARGE SCALE GENOMIC DNA]</scope>
    <source>
        <strain evidence="2 3">DSM 103462</strain>
    </source>
</reference>
<sequence>MNFSRKKSKISFSRKSIIFSLLFLAGLSAHAENFRVRKLIPIAFNGITEKITVESGINDALWVTLPKDLTYISGVELNLKIPEDLVTWRDSVAYMLYEGLEPSPSENTQSYYGEHIHVATIPGNFSLTIYAPVSNDFSIKDNPYSVKLPVQPALPGIFLRFMMVMKGVPESLENSILEITAKPVLKNKGALALTTNPPSSEEKQYSVFIDDLPVQDYKHKILTTGEHHLSIVSDSYRNELRTFRIEQAKTTSLSVNLRGIEPLLKLLCPKDTQVFLDGNPIKVSSEPIIVTQGEHTVKFILGDYEIVKTVSAMNGRTYSVNLNVDASISEED</sequence>
<feature type="chain" id="PRO_5030758791" description="PEGA domain-containing protein" evidence="1">
    <location>
        <begin position="32"/>
        <end position="332"/>
    </location>
</feature>
<feature type="signal peptide" evidence="1">
    <location>
        <begin position="1"/>
        <end position="31"/>
    </location>
</feature>
<evidence type="ECO:0000313" key="3">
    <source>
        <dbReference type="Proteomes" id="UP000518887"/>
    </source>
</evidence>
<comment type="caution">
    <text evidence="2">The sequence shown here is derived from an EMBL/GenBank/DDBJ whole genome shotgun (WGS) entry which is preliminary data.</text>
</comment>
<protein>
    <recommendedName>
        <fullName evidence="4">PEGA domain-containing protein</fullName>
    </recommendedName>
</protein>
<evidence type="ECO:0008006" key="4">
    <source>
        <dbReference type="Google" id="ProtNLM"/>
    </source>
</evidence>
<dbReference type="RefSeq" id="WP_184658508.1">
    <property type="nucleotide sequence ID" value="NZ_CP031518.1"/>
</dbReference>
<keyword evidence="1" id="KW-0732">Signal</keyword>
<evidence type="ECO:0000256" key="1">
    <source>
        <dbReference type="SAM" id="SignalP"/>
    </source>
</evidence>
<gene>
    <name evidence="2" type="ORF">HNP76_001199</name>
</gene>
<evidence type="ECO:0000313" key="2">
    <source>
        <dbReference type="EMBL" id="MBB5225842.1"/>
    </source>
</evidence>
<accession>A0A7W8LLU5</accession>
<dbReference type="EMBL" id="JACHFQ010000003">
    <property type="protein sequence ID" value="MBB5225842.1"/>
    <property type="molecule type" value="Genomic_DNA"/>
</dbReference>